<organism evidence="2 3">
    <name type="scientific">Rhodococcus olei</name>
    <dbReference type="NCBI Taxonomy" id="2161675"/>
    <lineage>
        <taxon>Bacteria</taxon>
        <taxon>Bacillati</taxon>
        <taxon>Actinomycetota</taxon>
        <taxon>Actinomycetes</taxon>
        <taxon>Mycobacteriales</taxon>
        <taxon>Nocardiaceae</taxon>
        <taxon>Rhodococcus</taxon>
    </lineage>
</organism>
<dbReference type="Gene3D" id="3.40.50.720">
    <property type="entry name" value="NAD(P)-binding Rossmann-like Domain"/>
    <property type="match status" value="1"/>
</dbReference>
<gene>
    <name evidence="2" type="ORF">GCM10023094_07830</name>
</gene>
<keyword evidence="3" id="KW-1185">Reference proteome</keyword>
<sequence length="261" mass="27042">MTTVLVAGGTGTAGRAAVAELAGRGHTVRVLTRRVPPGLPAGAVHTPGDLTTGAGLVDALAGVDVLVSAVDGRTKATRPVFTDGARNLVAAAKTAGVRRAVLLSIVGVDRLSFSYYAAIAEQERIWAASDVDTTIVRSTQFHTLLSAVFAGAARVGVLPAVRGARFQPIAPADVGRALADAALADATAGRVEVGGPEVASMRDLARTWKRVTGSRAVVLGLPVPGAPGRFLREGRNLTPENRYGTVTFEHWLTEKRRLAGN</sequence>
<dbReference type="InterPro" id="IPR036291">
    <property type="entry name" value="NAD(P)-bd_dom_sf"/>
</dbReference>
<evidence type="ECO:0000259" key="1">
    <source>
        <dbReference type="Pfam" id="PF13460"/>
    </source>
</evidence>
<feature type="domain" description="NAD(P)-binding" evidence="1">
    <location>
        <begin position="8"/>
        <end position="142"/>
    </location>
</feature>
<comment type="caution">
    <text evidence="2">The sequence shown here is derived from an EMBL/GenBank/DDBJ whole genome shotgun (WGS) entry which is preliminary data.</text>
</comment>
<dbReference type="RefSeq" id="WP_345342382.1">
    <property type="nucleotide sequence ID" value="NZ_BAABFB010000019.1"/>
</dbReference>
<name>A0ABP8NUF5_9NOCA</name>
<dbReference type="InterPro" id="IPR051207">
    <property type="entry name" value="ComplexI_NDUFA9_subunit"/>
</dbReference>
<dbReference type="InterPro" id="IPR016040">
    <property type="entry name" value="NAD(P)-bd_dom"/>
</dbReference>
<dbReference type="Proteomes" id="UP001501183">
    <property type="component" value="Unassembled WGS sequence"/>
</dbReference>
<evidence type="ECO:0000313" key="2">
    <source>
        <dbReference type="EMBL" id="GAA4473684.1"/>
    </source>
</evidence>
<dbReference type="PANTHER" id="PTHR12126:SF11">
    <property type="entry name" value="NADH DEHYDROGENASE [UBIQUINONE] 1 ALPHA SUBCOMPLEX SUBUNIT 9, MITOCHONDRIAL"/>
    <property type="match status" value="1"/>
</dbReference>
<protein>
    <submittedName>
        <fullName evidence="2">NAD(P)H-binding protein</fullName>
    </submittedName>
</protein>
<evidence type="ECO:0000313" key="3">
    <source>
        <dbReference type="Proteomes" id="UP001501183"/>
    </source>
</evidence>
<dbReference type="SUPFAM" id="SSF51735">
    <property type="entry name" value="NAD(P)-binding Rossmann-fold domains"/>
    <property type="match status" value="1"/>
</dbReference>
<reference evidence="3" key="1">
    <citation type="journal article" date="2019" name="Int. J. Syst. Evol. Microbiol.">
        <title>The Global Catalogue of Microorganisms (GCM) 10K type strain sequencing project: providing services to taxonomists for standard genome sequencing and annotation.</title>
        <authorList>
            <consortium name="The Broad Institute Genomics Platform"/>
            <consortium name="The Broad Institute Genome Sequencing Center for Infectious Disease"/>
            <person name="Wu L."/>
            <person name="Ma J."/>
        </authorList>
    </citation>
    <scope>NUCLEOTIDE SEQUENCE [LARGE SCALE GENOMIC DNA]</scope>
    <source>
        <strain evidence="3">JCM 32206</strain>
    </source>
</reference>
<accession>A0ABP8NUF5</accession>
<proteinExistence type="predicted"/>
<dbReference type="EMBL" id="BAABFB010000019">
    <property type="protein sequence ID" value="GAA4473684.1"/>
    <property type="molecule type" value="Genomic_DNA"/>
</dbReference>
<dbReference type="PANTHER" id="PTHR12126">
    <property type="entry name" value="NADH-UBIQUINONE OXIDOREDUCTASE 39 KDA SUBUNIT-RELATED"/>
    <property type="match status" value="1"/>
</dbReference>
<dbReference type="Pfam" id="PF13460">
    <property type="entry name" value="NAD_binding_10"/>
    <property type="match status" value="1"/>
</dbReference>